<dbReference type="SUPFAM" id="SSF48371">
    <property type="entry name" value="ARM repeat"/>
    <property type="match status" value="1"/>
</dbReference>
<protein>
    <submittedName>
        <fullName evidence="3">TGRM2 protein</fullName>
    </submittedName>
</protein>
<feature type="domain" description="TOG" evidence="2">
    <location>
        <begin position="737"/>
        <end position="957"/>
    </location>
</feature>
<feature type="compositionally biased region" description="Basic and acidic residues" evidence="1">
    <location>
        <begin position="158"/>
        <end position="179"/>
    </location>
</feature>
<sequence length="968" mass="106884">GSVPEFKPRYAALRGGSVALNLQFCDSSWTTEEEVVKSPWSRASSSLDGGVSQDSVHDFSTADGGALSHFSHQDLTQDSQEREMSSAALETVQIENRLKTRRMSDGLLVSQRGLTDCSDTKRVTLKPLISRSASQRLPVIFKPAPHIQNGLPSAQPRNNREQEHEEHGTHCDDIDGNNKELMSEGKRYKASLLPLCCSDGDGKKSLGVSLIPPIPKSARPSDGAPGSAAVPLPSSQDLLFQEALGMRPRSGSGSEEKTPESLELWTLEPVSPALQHRVVGGVKSAGHLCGPVPPLTHLPLSQAKKIDQLVKSHLLSDDDSNDSNGRIRVTLSKSAQNKIQQKRMREMELLCKQREKKREKKKSLQFPTQSVDPGDAAEESSALPPIDGRVPIAPSMRNACRESSGITLGKQVNGPSLPCIPAVRQGGSFPRKPSANSLAAVALDIVEGGDEPECEAAQEATAFPHPEQGLLKALAWLGNDDWQEKTKGLFSIRRLAVCQSEVLLSRLHDVCWAVTKEVNNLRSKVCHCAIVTLGELFRTMKKHMDHEVDEVARVLLQKLGDTSEFIQKAADESLEAMVGSVTPARAMMALLASGVHHRNVLVRKCAAKHLLTAMERIGAEKLLSGTPSSTELLVRTLVKLAQDCHQETRCYGRKMLSILMSHKIFQKYLKQFVPSRDLEDVMATIEKKEKEDRKCVLPPANDHRKSRKCDLRMHQKNLPRDGGSGSDLPRQTVHRTSLRTVEETEQLMELDKLLKSQDFQTRMEGTVLLLDYCRSSPQLISTNIVQIFDVFMLRLQDYNKKVRQKALEVLALMIPILRSALNPVLISVVAAVTENLNSKNLGIHAAAMEVLEASTAHLDNTLLLQTLSQRLRFLTGQAMLIVARKISVLVPSVYLRKPQTVKRYVLPVLWFFLGNKILPVRSSTVKVVVAKLAESVYQVMGLSLKQYAATQPQHVEKNLCDILDLTVQ</sequence>
<dbReference type="EMBL" id="VZUD01000025">
    <property type="protein sequence ID" value="NXV13234.1"/>
    <property type="molecule type" value="Genomic_DNA"/>
</dbReference>
<dbReference type="Pfam" id="PF12348">
    <property type="entry name" value="CLASP_N"/>
    <property type="match status" value="1"/>
</dbReference>
<feature type="domain" description="TOG" evidence="2">
    <location>
        <begin position="450"/>
        <end position="694"/>
    </location>
</feature>
<keyword evidence="4" id="KW-1185">Reference proteome</keyword>
<dbReference type="InterPro" id="IPR011989">
    <property type="entry name" value="ARM-like"/>
</dbReference>
<dbReference type="InterPro" id="IPR024395">
    <property type="entry name" value="CLASP_N_dom"/>
</dbReference>
<dbReference type="Proteomes" id="UP000578766">
    <property type="component" value="Unassembled WGS sequence"/>
</dbReference>
<evidence type="ECO:0000313" key="4">
    <source>
        <dbReference type="Proteomes" id="UP000578766"/>
    </source>
</evidence>
<proteinExistence type="predicted"/>
<organism evidence="3 4">
    <name type="scientific">Cepphus grylle</name>
    <name type="common">Black guillemot</name>
    <name type="synonym">Alca grylle</name>
    <dbReference type="NCBI Taxonomy" id="28697"/>
    <lineage>
        <taxon>Eukaryota</taxon>
        <taxon>Metazoa</taxon>
        <taxon>Chordata</taxon>
        <taxon>Craniata</taxon>
        <taxon>Vertebrata</taxon>
        <taxon>Euteleostomi</taxon>
        <taxon>Archelosauria</taxon>
        <taxon>Archosauria</taxon>
        <taxon>Dinosauria</taxon>
        <taxon>Saurischia</taxon>
        <taxon>Theropoda</taxon>
        <taxon>Coelurosauria</taxon>
        <taxon>Aves</taxon>
        <taxon>Neognathae</taxon>
        <taxon>Neoaves</taxon>
        <taxon>Charadriiformes</taxon>
        <taxon>Alcidae</taxon>
        <taxon>Cepphus</taxon>
    </lineage>
</organism>
<dbReference type="PANTHER" id="PTHR21567:SF42">
    <property type="entry name" value="TOG ARRAY REGULATOR OF AXONEMAL MICROTUBULES PROTEIN 2"/>
    <property type="match status" value="1"/>
</dbReference>
<dbReference type="GO" id="GO:0008017">
    <property type="term" value="F:microtubule binding"/>
    <property type="evidence" value="ECO:0007669"/>
    <property type="project" value="TreeGrafter"/>
</dbReference>
<dbReference type="InterPro" id="IPR034085">
    <property type="entry name" value="TOG"/>
</dbReference>
<gene>
    <name evidence="3" type="primary">Togaram2</name>
    <name evidence="3" type="ORF">CEPGRY_R04235</name>
</gene>
<evidence type="ECO:0000313" key="3">
    <source>
        <dbReference type="EMBL" id="NXV13234.1"/>
    </source>
</evidence>
<reference evidence="3 4" key="1">
    <citation type="submission" date="2019-09" db="EMBL/GenBank/DDBJ databases">
        <title>Bird 10,000 Genomes (B10K) Project - Family phase.</title>
        <authorList>
            <person name="Zhang G."/>
        </authorList>
    </citation>
    <scope>NUCLEOTIDE SEQUENCE [LARGE SCALE GENOMIC DNA]</scope>
    <source>
        <strain evidence="3">OUT-0020</strain>
        <tissue evidence="3">Liver</tissue>
    </source>
</reference>
<dbReference type="Gene3D" id="1.25.10.10">
    <property type="entry name" value="Leucine-rich Repeat Variant"/>
    <property type="match status" value="2"/>
</dbReference>
<evidence type="ECO:0000256" key="1">
    <source>
        <dbReference type="SAM" id="MobiDB-lite"/>
    </source>
</evidence>
<feature type="non-terminal residue" evidence="3">
    <location>
        <position position="1"/>
    </location>
</feature>
<dbReference type="InterPro" id="IPR016024">
    <property type="entry name" value="ARM-type_fold"/>
</dbReference>
<name>A0A7L3RC30_CEPGR</name>
<feature type="non-terminal residue" evidence="3">
    <location>
        <position position="968"/>
    </location>
</feature>
<accession>A0A7L3RC30</accession>
<dbReference type="PANTHER" id="PTHR21567">
    <property type="entry name" value="CLASP"/>
    <property type="match status" value="1"/>
</dbReference>
<dbReference type="GO" id="GO:0005929">
    <property type="term" value="C:cilium"/>
    <property type="evidence" value="ECO:0007669"/>
    <property type="project" value="TreeGrafter"/>
</dbReference>
<dbReference type="GO" id="GO:0000226">
    <property type="term" value="P:microtubule cytoskeleton organization"/>
    <property type="evidence" value="ECO:0007669"/>
    <property type="project" value="TreeGrafter"/>
</dbReference>
<dbReference type="GO" id="GO:0005881">
    <property type="term" value="C:cytoplasmic microtubule"/>
    <property type="evidence" value="ECO:0007669"/>
    <property type="project" value="TreeGrafter"/>
</dbReference>
<comment type="caution">
    <text evidence="3">The sequence shown here is derived from an EMBL/GenBank/DDBJ whole genome shotgun (WGS) entry which is preliminary data.</text>
</comment>
<feature type="region of interest" description="Disordered" evidence="1">
    <location>
        <begin position="355"/>
        <end position="390"/>
    </location>
</feature>
<feature type="region of interest" description="Disordered" evidence="1">
    <location>
        <begin position="144"/>
        <end position="179"/>
    </location>
</feature>
<evidence type="ECO:0000259" key="2">
    <source>
        <dbReference type="SMART" id="SM01349"/>
    </source>
</evidence>
<feature type="region of interest" description="Disordered" evidence="1">
    <location>
        <begin position="211"/>
        <end position="232"/>
    </location>
</feature>
<dbReference type="SMART" id="SM01349">
    <property type="entry name" value="TOG"/>
    <property type="match status" value="2"/>
</dbReference>
<dbReference type="AlphaFoldDB" id="A0A7L3RC30"/>